<accession>W6ZYR9</accession>
<feature type="region of interest" description="Disordered" evidence="1">
    <location>
        <begin position="72"/>
        <end position="110"/>
    </location>
</feature>
<reference evidence="3 4" key="1">
    <citation type="submission" date="2013-02" db="EMBL/GenBank/DDBJ databases">
        <title>The Genome Sequence of Plasmodium inui San Antonio 1.</title>
        <authorList>
            <consortium name="The Broad Institute Genome Sequencing Platform"/>
            <consortium name="The Broad Institute Genome Sequencing Center for Infectious Disease"/>
            <person name="Neafsey D."/>
            <person name="Cheeseman I."/>
            <person name="Volkman S."/>
            <person name="Adams J."/>
            <person name="Walker B."/>
            <person name="Young S.K."/>
            <person name="Zeng Q."/>
            <person name="Gargeya S."/>
            <person name="Fitzgerald M."/>
            <person name="Haas B."/>
            <person name="Abouelleil A."/>
            <person name="Alvarado L."/>
            <person name="Arachchi H.M."/>
            <person name="Berlin A.M."/>
            <person name="Chapman S.B."/>
            <person name="Dewar J."/>
            <person name="Goldberg J."/>
            <person name="Griggs A."/>
            <person name="Gujja S."/>
            <person name="Hansen M."/>
            <person name="Howarth C."/>
            <person name="Imamovic A."/>
            <person name="Larimer J."/>
            <person name="McCowan C."/>
            <person name="Murphy C."/>
            <person name="Neiman D."/>
            <person name="Pearson M."/>
            <person name="Priest M."/>
            <person name="Roberts A."/>
            <person name="Saif S."/>
            <person name="Shea T."/>
            <person name="Sisk P."/>
            <person name="Sykes S."/>
            <person name="Wortman J."/>
            <person name="Nusbaum C."/>
            <person name="Birren B."/>
        </authorList>
    </citation>
    <scope>NUCLEOTIDE SEQUENCE [LARGE SCALE GENOMIC DNA]</scope>
    <source>
        <strain evidence="3 4">San Antonio 1</strain>
    </source>
</reference>
<organism evidence="3 4">
    <name type="scientific">Plasmodium inui San Antonio 1</name>
    <dbReference type="NCBI Taxonomy" id="1237626"/>
    <lineage>
        <taxon>Eukaryota</taxon>
        <taxon>Sar</taxon>
        <taxon>Alveolata</taxon>
        <taxon>Apicomplexa</taxon>
        <taxon>Aconoidasida</taxon>
        <taxon>Haemosporida</taxon>
        <taxon>Plasmodiidae</taxon>
        <taxon>Plasmodium</taxon>
        <taxon>Plasmodium (Plasmodium)</taxon>
    </lineage>
</organism>
<dbReference type="VEuPathDB" id="PlasmoDB:C922_05174"/>
<feature type="transmembrane region" description="Helical" evidence="2">
    <location>
        <begin position="30"/>
        <end position="48"/>
    </location>
</feature>
<dbReference type="AlphaFoldDB" id="W6ZYR9"/>
<dbReference type="EMBL" id="KI965502">
    <property type="protein sequence ID" value="EUD64430.1"/>
    <property type="molecule type" value="Genomic_DNA"/>
</dbReference>
<feature type="compositionally biased region" description="Basic and acidic residues" evidence="1">
    <location>
        <begin position="87"/>
        <end position="101"/>
    </location>
</feature>
<keyword evidence="2" id="KW-1133">Transmembrane helix</keyword>
<evidence type="ECO:0000256" key="2">
    <source>
        <dbReference type="SAM" id="Phobius"/>
    </source>
</evidence>
<sequence>MQKYLEDKEKVLGITGGDAEETTVAKVVKGLLGAGIGGGLIPFAWYIWKRIFKPSQERRQRVMGVGYVRTAEGEGSTTDVSSEEFQDPMRRSSEKIEEKQGRLRGNRGKEFPMSSVENEAIVSREVQIPLSKRISCHA</sequence>
<keyword evidence="4" id="KW-1185">Reference proteome</keyword>
<dbReference type="Proteomes" id="UP000030640">
    <property type="component" value="Unassembled WGS sequence"/>
</dbReference>
<keyword evidence="2" id="KW-0812">Transmembrane</keyword>
<proteinExistence type="predicted"/>
<keyword evidence="2" id="KW-0472">Membrane</keyword>
<evidence type="ECO:0000313" key="3">
    <source>
        <dbReference type="EMBL" id="EUD64430.1"/>
    </source>
</evidence>
<evidence type="ECO:0000256" key="1">
    <source>
        <dbReference type="SAM" id="MobiDB-lite"/>
    </source>
</evidence>
<gene>
    <name evidence="3" type="ORF">C922_05174</name>
</gene>
<name>W6ZYR9_9APIC</name>
<protein>
    <submittedName>
        <fullName evidence="3">Uncharacterized protein</fullName>
    </submittedName>
</protein>
<dbReference type="GeneID" id="20040448"/>
<dbReference type="RefSeq" id="XP_008818968.1">
    <property type="nucleotide sequence ID" value="XM_008820746.1"/>
</dbReference>
<evidence type="ECO:0000313" key="4">
    <source>
        <dbReference type="Proteomes" id="UP000030640"/>
    </source>
</evidence>